<evidence type="ECO:0000256" key="1">
    <source>
        <dbReference type="SAM" id="Coils"/>
    </source>
</evidence>
<accession>A0A8K0JZ26</accession>
<feature type="coiled-coil region" evidence="1">
    <location>
        <begin position="249"/>
        <end position="303"/>
    </location>
</feature>
<evidence type="ECO:0000256" key="2">
    <source>
        <dbReference type="SAM" id="MobiDB-lite"/>
    </source>
</evidence>
<organism evidence="3 4">
    <name type="scientific">Ladona fulva</name>
    <name type="common">Scarce chaser dragonfly</name>
    <name type="synonym">Libellula fulva</name>
    <dbReference type="NCBI Taxonomy" id="123851"/>
    <lineage>
        <taxon>Eukaryota</taxon>
        <taxon>Metazoa</taxon>
        <taxon>Ecdysozoa</taxon>
        <taxon>Arthropoda</taxon>
        <taxon>Hexapoda</taxon>
        <taxon>Insecta</taxon>
        <taxon>Pterygota</taxon>
        <taxon>Palaeoptera</taxon>
        <taxon>Odonata</taxon>
        <taxon>Epiprocta</taxon>
        <taxon>Anisoptera</taxon>
        <taxon>Libelluloidea</taxon>
        <taxon>Libellulidae</taxon>
        <taxon>Ladona</taxon>
    </lineage>
</organism>
<name>A0A8K0JZ26_LADFU</name>
<gene>
    <name evidence="3" type="ORF">J437_LFUL002859</name>
</gene>
<dbReference type="Proteomes" id="UP000792457">
    <property type="component" value="Unassembled WGS sequence"/>
</dbReference>
<feature type="region of interest" description="Disordered" evidence="2">
    <location>
        <begin position="1"/>
        <end position="22"/>
    </location>
</feature>
<keyword evidence="4" id="KW-1185">Reference proteome</keyword>
<evidence type="ECO:0000313" key="4">
    <source>
        <dbReference type="Proteomes" id="UP000792457"/>
    </source>
</evidence>
<sequence>HRPQKALKAAPEETQDIASSSSSLLTITTNQVPALTSKGNPHLHLPVAQLTELHREGLPVPNTSSLKRPADSPPHVIPSKRLHQSQPLAQQILEPVLPENDPASWPHMNCPPTLEATHLGALPLQTSDLASDSHLLAPVGGVRDAVAYDPQLLPVEGSECVRPDTFLDENHFPALGCNDLSSLYRATDIPDLREDLEILSMEVDPALIDQSLHQMQDSDGGIVLSDNVVASSEDQSIEDTLHGGIQRSHQRLRLRLDSQGRTMASLERELSGLSAGHLIGGDLARLRVERKKQMRMLHTLEQEHRSTLANKEKTKSFSMQNVGV</sequence>
<dbReference type="AlphaFoldDB" id="A0A8K0JZ26"/>
<keyword evidence="1" id="KW-0175">Coiled coil</keyword>
<proteinExistence type="predicted"/>
<evidence type="ECO:0000313" key="3">
    <source>
        <dbReference type="EMBL" id="KAG8225159.1"/>
    </source>
</evidence>
<comment type="caution">
    <text evidence="3">The sequence shown here is derived from an EMBL/GenBank/DDBJ whole genome shotgun (WGS) entry which is preliminary data.</text>
</comment>
<reference evidence="3" key="2">
    <citation type="submission" date="2017-10" db="EMBL/GenBank/DDBJ databases">
        <title>Ladona fulva Genome sequencing and assembly.</title>
        <authorList>
            <person name="Murali S."/>
            <person name="Richards S."/>
            <person name="Bandaranaike D."/>
            <person name="Bellair M."/>
            <person name="Blankenburg K."/>
            <person name="Chao H."/>
            <person name="Dinh H."/>
            <person name="Doddapaneni H."/>
            <person name="Dugan-Rocha S."/>
            <person name="Elkadiri S."/>
            <person name="Gnanaolivu R."/>
            <person name="Hernandez B."/>
            <person name="Skinner E."/>
            <person name="Javaid M."/>
            <person name="Lee S."/>
            <person name="Li M."/>
            <person name="Ming W."/>
            <person name="Munidasa M."/>
            <person name="Muniz J."/>
            <person name="Nguyen L."/>
            <person name="Hughes D."/>
            <person name="Osuji N."/>
            <person name="Pu L.-L."/>
            <person name="Puazo M."/>
            <person name="Qu C."/>
            <person name="Quiroz J."/>
            <person name="Raj R."/>
            <person name="Weissenberger G."/>
            <person name="Xin Y."/>
            <person name="Zou X."/>
            <person name="Han Y."/>
            <person name="Worley K."/>
            <person name="Muzny D."/>
            <person name="Gibbs R."/>
        </authorList>
    </citation>
    <scope>NUCLEOTIDE SEQUENCE</scope>
    <source>
        <strain evidence="3">Sampled in the wild</strain>
    </source>
</reference>
<protein>
    <submittedName>
        <fullName evidence="3">Uncharacterized protein</fullName>
    </submittedName>
</protein>
<feature type="region of interest" description="Disordered" evidence="2">
    <location>
        <begin position="58"/>
        <end position="84"/>
    </location>
</feature>
<reference evidence="3" key="1">
    <citation type="submission" date="2013-04" db="EMBL/GenBank/DDBJ databases">
        <authorList>
            <person name="Qu J."/>
            <person name="Murali S.C."/>
            <person name="Bandaranaike D."/>
            <person name="Bellair M."/>
            <person name="Blankenburg K."/>
            <person name="Chao H."/>
            <person name="Dinh H."/>
            <person name="Doddapaneni H."/>
            <person name="Downs B."/>
            <person name="Dugan-Rocha S."/>
            <person name="Elkadiri S."/>
            <person name="Gnanaolivu R.D."/>
            <person name="Hernandez B."/>
            <person name="Javaid M."/>
            <person name="Jayaseelan J.C."/>
            <person name="Lee S."/>
            <person name="Li M."/>
            <person name="Ming W."/>
            <person name="Munidasa M."/>
            <person name="Muniz J."/>
            <person name="Nguyen L."/>
            <person name="Ongeri F."/>
            <person name="Osuji N."/>
            <person name="Pu L.-L."/>
            <person name="Puazo M."/>
            <person name="Qu C."/>
            <person name="Quiroz J."/>
            <person name="Raj R."/>
            <person name="Weissenberger G."/>
            <person name="Xin Y."/>
            <person name="Zou X."/>
            <person name="Han Y."/>
            <person name="Richards S."/>
            <person name="Worley K."/>
            <person name="Muzny D."/>
            <person name="Gibbs R."/>
        </authorList>
    </citation>
    <scope>NUCLEOTIDE SEQUENCE</scope>
    <source>
        <strain evidence="3">Sampled in the wild</strain>
    </source>
</reference>
<dbReference type="EMBL" id="KZ308226">
    <property type="protein sequence ID" value="KAG8225159.1"/>
    <property type="molecule type" value="Genomic_DNA"/>
</dbReference>
<feature type="non-terminal residue" evidence="3">
    <location>
        <position position="1"/>
    </location>
</feature>